<sequence>MSPGDRAVFIAAYGRLVVEVWSDPSREALLDSDPRQLLTEYGIDVPDGVAVTVRRDAGGVEPDLEAQVAAWRDAPILGELVLFVPALEVEGEVEIDEYELENVVAGLEPGTACCCPCCCT</sequence>
<proteinExistence type="predicted"/>
<dbReference type="EMBL" id="BAAALS010000018">
    <property type="protein sequence ID" value="GAA1762891.1"/>
    <property type="molecule type" value="Genomic_DNA"/>
</dbReference>
<organism evidence="1 2">
    <name type="scientific">Luedemannella helvata</name>
    <dbReference type="NCBI Taxonomy" id="349315"/>
    <lineage>
        <taxon>Bacteria</taxon>
        <taxon>Bacillati</taxon>
        <taxon>Actinomycetota</taxon>
        <taxon>Actinomycetes</taxon>
        <taxon>Micromonosporales</taxon>
        <taxon>Micromonosporaceae</taxon>
        <taxon>Luedemannella</taxon>
    </lineage>
</organism>
<evidence type="ECO:0000313" key="1">
    <source>
        <dbReference type="EMBL" id="GAA1762891.1"/>
    </source>
</evidence>
<gene>
    <name evidence="1" type="ORF">GCM10009681_37460</name>
</gene>
<name>A0ABP4WXW1_9ACTN</name>
<dbReference type="Proteomes" id="UP001500655">
    <property type="component" value="Unassembled WGS sequence"/>
</dbReference>
<keyword evidence="2" id="KW-1185">Reference proteome</keyword>
<dbReference type="RefSeq" id="WP_344083342.1">
    <property type="nucleotide sequence ID" value="NZ_BAAALS010000018.1"/>
</dbReference>
<accession>A0ABP4WXW1</accession>
<evidence type="ECO:0000313" key="2">
    <source>
        <dbReference type="Proteomes" id="UP001500655"/>
    </source>
</evidence>
<dbReference type="InterPro" id="IPR036648">
    <property type="entry name" value="CN_Hdrase_a/SCN_Hdrase_g_sf"/>
</dbReference>
<protein>
    <submittedName>
        <fullName evidence="1">Uncharacterized protein</fullName>
    </submittedName>
</protein>
<dbReference type="SUPFAM" id="SSF56209">
    <property type="entry name" value="Nitrile hydratase alpha chain"/>
    <property type="match status" value="1"/>
</dbReference>
<reference evidence="2" key="1">
    <citation type="journal article" date="2019" name="Int. J. Syst. Evol. Microbiol.">
        <title>The Global Catalogue of Microorganisms (GCM) 10K type strain sequencing project: providing services to taxonomists for standard genome sequencing and annotation.</title>
        <authorList>
            <consortium name="The Broad Institute Genomics Platform"/>
            <consortium name="The Broad Institute Genome Sequencing Center for Infectious Disease"/>
            <person name="Wu L."/>
            <person name="Ma J."/>
        </authorList>
    </citation>
    <scope>NUCLEOTIDE SEQUENCE [LARGE SCALE GENOMIC DNA]</scope>
    <source>
        <strain evidence="2">JCM 13249</strain>
    </source>
</reference>
<comment type="caution">
    <text evidence="1">The sequence shown here is derived from an EMBL/GenBank/DDBJ whole genome shotgun (WGS) entry which is preliminary data.</text>
</comment>